<dbReference type="Gene3D" id="3.20.10.10">
    <property type="entry name" value="D-amino Acid Aminotransferase, subunit A, domain 2"/>
    <property type="match status" value="1"/>
</dbReference>
<dbReference type="InterPro" id="IPR036038">
    <property type="entry name" value="Aminotransferase-like"/>
</dbReference>
<dbReference type="GO" id="GO:0046820">
    <property type="term" value="F:4-amino-4-deoxychorismate synthase activity"/>
    <property type="evidence" value="ECO:0007669"/>
    <property type="project" value="UniProtKB-EC"/>
</dbReference>
<keyword evidence="3" id="KW-1185">Reference proteome</keyword>
<dbReference type="NCBIfam" id="TIGR00553">
    <property type="entry name" value="pabB"/>
    <property type="match status" value="1"/>
</dbReference>
<dbReference type="Proteomes" id="UP001444625">
    <property type="component" value="Unassembled WGS sequence"/>
</dbReference>
<dbReference type="PRINTS" id="PR00095">
    <property type="entry name" value="ANTSNTHASEI"/>
</dbReference>
<dbReference type="InterPro" id="IPR001544">
    <property type="entry name" value="Aminotrans_IV"/>
</dbReference>
<dbReference type="Pfam" id="PF01063">
    <property type="entry name" value="Aminotran_4"/>
    <property type="match status" value="1"/>
</dbReference>
<dbReference type="InterPro" id="IPR019999">
    <property type="entry name" value="Anth_synth_I-like"/>
</dbReference>
<dbReference type="Gene3D" id="3.60.120.10">
    <property type="entry name" value="Anthranilate synthase"/>
    <property type="match status" value="1"/>
</dbReference>
<dbReference type="RefSeq" id="WP_345825783.1">
    <property type="nucleotide sequence ID" value="NZ_JBDIML010000004.1"/>
</dbReference>
<proteinExistence type="predicted"/>
<dbReference type="InterPro" id="IPR015890">
    <property type="entry name" value="Chorismate_C"/>
</dbReference>
<keyword evidence="2" id="KW-0032">Aminotransferase</keyword>
<evidence type="ECO:0000313" key="2">
    <source>
        <dbReference type="EMBL" id="MEN2768306.1"/>
    </source>
</evidence>
<reference evidence="2 3" key="1">
    <citation type="submission" date="2024-05" db="EMBL/GenBank/DDBJ databases">
        <authorList>
            <person name="Haq I."/>
            <person name="Ullah Z."/>
            <person name="Ahmad R."/>
            <person name="Li M."/>
            <person name="Tong Y."/>
        </authorList>
    </citation>
    <scope>NUCLEOTIDE SEQUENCE [LARGE SCALE GENOMIC DNA]</scope>
    <source>
        <strain evidence="2 3">16A2E</strain>
    </source>
</reference>
<sequence length="574" mass="64571">MRTNNTMLHFDFNGKPTTFRNPIKIITAFELEQVIPAFEKVQEAIQQGFYAAGFVSYEAAPAFDSAMEVHANNQLPLLWFGIYDSPSTDGLLPNHESYHATAWQPDTTIADYNNAINQIKAYIEQGDTYQVNYTIRMKSQFNGEAIGLYHQLASSQSANYSAYLDIGGHRLLSASPELFFHLKDGKVTTKPMKGTVARGRTATEDKENAEWLYHSEKNRAENVMIVDLLRNDLGVIAKPGTVKVPELFSIEKYPTVYQMTSTVTADIDESKSITEVFQALFPCGSITGAPKISTMRIIKELETSPRDVYCGAIGFITPEMEAIFNVPIRTVILDDAGNATYGVGGGITWDSTDKDEYAEVLTKAKILSNKQQDFKLLETIGLVNGEYLVLDNHLNRIQNSASYFNFALDHQALKEELLEIANQYKAGKWKVRVLLSRIGTTTIEAVPEVFEEKELHVSLAKHPIQESNIFLYHKTTNRIFYEEVLKQSPHVFDVLLWNEQEEITEFTKGNVVVELDGKFVTPPVSCGLLPGTYREALLQDGKVSERVIRVEELGSCSSIWFINSVKEWVKVKLI</sequence>
<protein>
    <submittedName>
        <fullName evidence="2">Aminodeoxychorismate synthase component I</fullName>
        <ecNumber evidence="2">2.6.1.85</ecNumber>
    </submittedName>
</protein>
<dbReference type="Pfam" id="PF00425">
    <property type="entry name" value="Chorismate_bind"/>
    <property type="match status" value="1"/>
</dbReference>
<comment type="caution">
    <text evidence="2">The sequence shown here is derived from an EMBL/GenBank/DDBJ whole genome shotgun (WGS) entry which is preliminary data.</text>
</comment>
<dbReference type="SUPFAM" id="SSF56752">
    <property type="entry name" value="D-aminoacid aminotransferase-like PLP-dependent enzymes"/>
    <property type="match status" value="1"/>
</dbReference>
<dbReference type="PANTHER" id="PTHR11236">
    <property type="entry name" value="AMINOBENZOATE/ANTHRANILATE SYNTHASE"/>
    <property type="match status" value="1"/>
</dbReference>
<evidence type="ECO:0000259" key="1">
    <source>
        <dbReference type="Pfam" id="PF00425"/>
    </source>
</evidence>
<dbReference type="InterPro" id="IPR005802">
    <property type="entry name" value="ADC_synth_comp_1"/>
</dbReference>
<dbReference type="SUPFAM" id="SSF56322">
    <property type="entry name" value="ADC synthase"/>
    <property type="match status" value="1"/>
</dbReference>
<dbReference type="EMBL" id="JBDIML010000004">
    <property type="protein sequence ID" value="MEN2768306.1"/>
    <property type="molecule type" value="Genomic_DNA"/>
</dbReference>
<dbReference type="PANTHER" id="PTHR11236:SF50">
    <property type="entry name" value="AMINODEOXYCHORISMATE SYNTHASE COMPONENT 1"/>
    <property type="match status" value="1"/>
</dbReference>
<gene>
    <name evidence="2" type="primary">pabB</name>
    <name evidence="2" type="ORF">ABC228_14080</name>
</gene>
<organism evidence="2 3">
    <name type="scientific">Ornithinibacillus xuwenensis</name>
    <dbReference type="NCBI Taxonomy" id="3144668"/>
    <lineage>
        <taxon>Bacteria</taxon>
        <taxon>Bacillati</taxon>
        <taxon>Bacillota</taxon>
        <taxon>Bacilli</taxon>
        <taxon>Bacillales</taxon>
        <taxon>Bacillaceae</taxon>
        <taxon>Ornithinibacillus</taxon>
    </lineage>
</organism>
<evidence type="ECO:0000313" key="3">
    <source>
        <dbReference type="Proteomes" id="UP001444625"/>
    </source>
</evidence>
<dbReference type="Gene3D" id="3.30.470.10">
    <property type="match status" value="1"/>
</dbReference>
<dbReference type="InterPro" id="IPR043131">
    <property type="entry name" value="BCAT-like_N"/>
</dbReference>
<dbReference type="InterPro" id="IPR043132">
    <property type="entry name" value="BCAT-like_C"/>
</dbReference>
<name>A0ABU9XJ22_9BACI</name>
<feature type="domain" description="Chorismate-utilising enzyme C-terminal" evidence="1">
    <location>
        <begin position="111"/>
        <end position="363"/>
    </location>
</feature>
<accession>A0ABU9XJ22</accession>
<keyword evidence="2" id="KW-0808">Transferase</keyword>
<dbReference type="InterPro" id="IPR005801">
    <property type="entry name" value="ADC_synthase"/>
</dbReference>
<dbReference type="EC" id="2.6.1.85" evidence="2"/>